<sequence length="31" mass="3243">MTGGAVKISVALGPGKRRPLKRTKTAVQTGY</sequence>
<proteinExistence type="predicted"/>
<evidence type="ECO:0000313" key="2">
    <source>
        <dbReference type="EMBL" id="DAE15315.1"/>
    </source>
</evidence>
<dbReference type="EMBL" id="BK015602">
    <property type="protein sequence ID" value="DAE15315.1"/>
    <property type="molecule type" value="Genomic_DNA"/>
</dbReference>
<reference evidence="2" key="1">
    <citation type="journal article" date="2021" name="Proc. Natl. Acad. Sci. U.S.A.">
        <title>A Catalog of Tens of Thousands of Viruses from Human Metagenomes Reveals Hidden Associations with Chronic Diseases.</title>
        <authorList>
            <person name="Tisza M.J."/>
            <person name="Buck C.B."/>
        </authorList>
    </citation>
    <scope>NUCLEOTIDE SEQUENCE</scope>
    <source>
        <strain evidence="2">CtUGR26</strain>
    </source>
</reference>
<organism evidence="2">
    <name type="scientific">Siphoviridae sp. ctUGR26</name>
    <dbReference type="NCBI Taxonomy" id="2825527"/>
    <lineage>
        <taxon>Viruses</taxon>
        <taxon>Duplodnaviria</taxon>
        <taxon>Heunggongvirae</taxon>
        <taxon>Uroviricota</taxon>
        <taxon>Caudoviricetes</taxon>
    </lineage>
</organism>
<protein>
    <submittedName>
        <fullName evidence="2">Uncharacterized protein</fullName>
    </submittedName>
</protein>
<evidence type="ECO:0000256" key="1">
    <source>
        <dbReference type="SAM" id="MobiDB-lite"/>
    </source>
</evidence>
<feature type="region of interest" description="Disordered" evidence="1">
    <location>
        <begin position="1"/>
        <end position="31"/>
    </location>
</feature>
<name>A0A8S5Q929_9CAUD</name>
<feature type="compositionally biased region" description="Basic residues" evidence="1">
    <location>
        <begin position="15"/>
        <end position="24"/>
    </location>
</feature>
<accession>A0A8S5Q929</accession>